<name>A0AAD5YG56_9APHY</name>
<feature type="compositionally biased region" description="Polar residues" evidence="2">
    <location>
        <begin position="199"/>
        <end position="215"/>
    </location>
</feature>
<evidence type="ECO:0000256" key="2">
    <source>
        <dbReference type="SAM" id="MobiDB-lite"/>
    </source>
</evidence>
<feature type="compositionally biased region" description="Low complexity" evidence="2">
    <location>
        <begin position="348"/>
        <end position="363"/>
    </location>
</feature>
<protein>
    <submittedName>
        <fullName evidence="3">Uncharacterized protein</fullName>
    </submittedName>
</protein>
<evidence type="ECO:0000256" key="1">
    <source>
        <dbReference type="SAM" id="Coils"/>
    </source>
</evidence>
<feature type="region of interest" description="Disordered" evidence="2">
    <location>
        <begin position="95"/>
        <end position="122"/>
    </location>
</feature>
<comment type="caution">
    <text evidence="3">The sequence shown here is derived from an EMBL/GenBank/DDBJ whole genome shotgun (WGS) entry which is preliminary data.</text>
</comment>
<evidence type="ECO:0000313" key="4">
    <source>
        <dbReference type="Proteomes" id="UP001212997"/>
    </source>
</evidence>
<accession>A0AAD5YG56</accession>
<proteinExistence type="predicted"/>
<feature type="coiled-coil region" evidence="1">
    <location>
        <begin position="36"/>
        <end position="63"/>
    </location>
</feature>
<gene>
    <name evidence="3" type="ORF">NLI96_g8588</name>
</gene>
<organism evidence="3 4">
    <name type="scientific">Meripilus lineatus</name>
    <dbReference type="NCBI Taxonomy" id="2056292"/>
    <lineage>
        <taxon>Eukaryota</taxon>
        <taxon>Fungi</taxon>
        <taxon>Dikarya</taxon>
        <taxon>Basidiomycota</taxon>
        <taxon>Agaricomycotina</taxon>
        <taxon>Agaricomycetes</taxon>
        <taxon>Polyporales</taxon>
        <taxon>Meripilaceae</taxon>
        <taxon>Meripilus</taxon>
    </lineage>
</organism>
<evidence type="ECO:0000313" key="3">
    <source>
        <dbReference type="EMBL" id="KAJ3480109.1"/>
    </source>
</evidence>
<feature type="region of interest" description="Disordered" evidence="2">
    <location>
        <begin position="339"/>
        <end position="379"/>
    </location>
</feature>
<keyword evidence="4" id="KW-1185">Reference proteome</keyword>
<dbReference type="Proteomes" id="UP001212997">
    <property type="component" value="Unassembled WGS sequence"/>
</dbReference>
<feature type="region of interest" description="Disordered" evidence="2">
    <location>
        <begin position="194"/>
        <end position="232"/>
    </location>
</feature>
<feature type="compositionally biased region" description="Low complexity" evidence="2">
    <location>
        <begin position="109"/>
        <end position="119"/>
    </location>
</feature>
<dbReference type="AlphaFoldDB" id="A0AAD5YG56"/>
<reference evidence="3" key="1">
    <citation type="submission" date="2022-07" db="EMBL/GenBank/DDBJ databases">
        <title>Genome Sequence of Physisporinus lineatus.</title>
        <authorList>
            <person name="Buettner E."/>
        </authorList>
    </citation>
    <scope>NUCLEOTIDE SEQUENCE</scope>
    <source>
        <strain evidence="3">VT162</strain>
    </source>
</reference>
<sequence>MFKHPNHIRRSLEDTHIAVCPYESIKGFFEVYAKEGEGLKEENRKLRRRVDELEGVVSVLRREVGVVREALGPWYRSARTRLDVPATSFATSRLHRAVPGSSGLNTPDGSSTTSRTSGTQTPNLAAATTSLFLSGQDIVSPPPPAHVNGGHPTGTGGREATELLASYFPEQIHVDPFGGVEYEYRVPQIPLRPPGGILSGSSTPHHAHSSSIAQTPPTASNPNPNPNVPLGSTPLLSASNTNAVVSSASVAPLNLSTTLEGSLSGLRESIVSLGASVESMGRQHEVAITTESMRSNEEIRSLRAVVHGLRMQVHSMMMDRNAQVTGRLDIPSQSLITGLSAPRPVNLNANRSSNTTAESNSSEESGRREGPPLPPPALPSWLPAYPVRFPMVPSSIPITKL</sequence>
<keyword evidence="1" id="KW-0175">Coiled coil</keyword>
<dbReference type="EMBL" id="JANAWD010000395">
    <property type="protein sequence ID" value="KAJ3480109.1"/>
    <property type="molecule type" value="Genomic_DNA"/>
</dbReference>